<comment type="similarity">
    <text evidence="1">Belongs to the CRISP family.</text>
</comment>
<protein>
    <submittedName>
        <fullName evidence="6">Pathogenesis-related protein 1C</fullName>
    </submittedName>
</protein>
<feature type="domain" description="SCP" evidence="5">
    <location>
        <begin position="30"/>
        <end position="162"/>
    </location>
</feature>
<dbReference type="SMART" id="SM00198">
    <property type="entry name" value="SCP"/>
    <property type="match status" value="1"/>
</dbReference>
<reference evidence="6 7" key="1">
    <citation type="journal article" date="2019" name="Nat. Plants">
        <title>Stout camphor tree genome fills gaps in understanding of flowering plant genome evolution.</title>
        <authorList>
            <person name="Chaw S.M."/>
            <person name="Liu Y.C."/>
            <person name="Wu Y.W."/>
            <person name="Wang H.Y."/>
            <person name="Lin C.I."/>
            <person name="Wu C.S."/>
            <person name="Ke H.M."/>
            <person name="Chang L.Y."/>
            <person name="Hsu C.Y."/>
            <person name="Yang H.T."/>
            <person name="Sudianto E."/>
            <person name="Hsu M.H."/>
            <person name="Wu K.P."/>
            <person name="Wang L.N."/>
            <person name="Leebens-Mack J.H."/>
            <person name="Tsai I.J."/>
        </authorList>
    </citation>
    <scope>NUCLEOTIDE SEQUENCE [LARGE SCALE GENOMIC DNA]</scope>
    <source>
        <strain evidence="7">cv. Chaw 1501</strain>
        <tissue evidence="6">Young leaves</tissue>
    </source>
</reference>
<evidence type="ECO:0000256" key="2">
    <source>
        <dbReference type="ARBA" id="ARBA00022729"/>
    </source>
</evidence>
<dbReference type="InterPro" id="IPR001283">
    <property type="entry name" value="CRISP-related"/>
</dbReference>
<evidence type="ECO:0000313" key="7">
    <source>
        <dbReference type="Proteomes" id="UP000283530"/>
    </source>
</evidence>
<dbReference type="InterPro" id="IPR035940">
    <property type="entry name" value="CAP_sf"/>
</dbReference>
<proteinExistence type="inferred from homology"/>
<dbReference type="InterPro" id="IPR014044">
    <property type="entry name" value="CAP_dom"/>
</dbReference>
<keyword evidence="3" id="KW-1015">Disulfide bond</keyword>
<feature type="signal peptide" evidence="4">
    <location>
        <begin position="1"/>
        <end position="24"/>
    </location>
</feature>
<dbReference type="Pfam" id="PF00188">
    <property type="entry name" value="CAP"/>
    <property type="match status" value="1"/>
</dbReference>
<dbReference type="FunFam" id="3.40.33.10:FF:000006">
    <property type="entry name" value="Putative pathogenesis-related protein 1"/>
    <property type="match status" value="1"/>
</dbReference>
<dbReference type="Proteomes" id="UP000283530">
    <property type="component" value="Unassembled WGS sequence"/>
</dbReference>
<keyword evidence="7" id="KW-1185">Reference proteome</keyword>
<name>A0A3S3MUV4_9MAGN</name>
<dbReference type="STRING" id="337451.A0A3S3MUV4"/>
<evidence type="ECO:0000256" key="4">
    <source>
        <dbReference type="SAM" id="SignalP"/>
    </source>
</evidence>
<gene>
    <name evidence="6" type="ORF">CKAN_00362700</name>
</gene>
<sequence length="166" mass="18941">MASSSSLFLMTLTICITLINPAYGSIKRTNMIQQFVDGHNRARRAVGVPPLRWEPMLARYARVYSNERRGDCALKHSPGYGFGENIFMGEGHRWTAKDAVDEWVAEKQFYYYNNNSCSGGECLHYTQIIWRTTKLVGCAKIHCDSSDIFIACEYYPPGNYVGDRPY</sequence>
<dbReference type="PRINTS" id="PR00837">
    <property type="entry name" value="V5TPXLIKE"/>
</dbReference>
<dbReference type="OrthoDB" id="337038at2759"/>
<dbReference type="GO" id="GO:0098542">
    <property type="term" value="P:defense response to other organism"/>
    <property type="evidence" value="ECO:0007669"/>
    <property type="project" value="UniProtKB-ARBA"/>
</dbReference>
<dbReference type="PANTHER" id="PTHR10334">
    <property type="entry name" value="CYSTEINE-RICH SECRETORY PROTEIN-RELATED"/>
    <property type="match status" value="1"/>
</dbReference>
<dbReference type="Gene3D" id="3.40.33.10">
    <property type="entry name" value="CAP"/>
    <property type="match status" value="1"/>
</dbReference>
<accession>A0A3S3MUV4</accession>
<dbReference type="AlphaFoldDB" id="A0A3S3MUV4"/>
<dbReference type="CDD" id="cd05381">
    <property type="entry name" value="CAP_PR-1"/>
    <property type="match status" value="1"/>
</dbReference>
<evidence type="ECO:0000256" key="3">
    <source>
        <dbReference type="ARBA" id="ARBA00023157"/>
    </source>
</evidence>
<evidence type="ECO:0000256" key="1">
    <source>
        <dbReference type="ARBA" id="ARBA00009923"/>
    </source>
</evidence>
<feature type="chain" id="PRO_5018566881" evidence="4">
    <location>
        <begin position="25"/>
        <end position="166"/>
    </location>
</feature>
<dbReference type="EMBL" id="QPKB01000002">
    <property type="protein sequence ID" value="RWR75253.1"/>
    <property type="molecule type" value="Genomic_DNA"/>
</dbReference>
<comment type="caution">
    <text evidence="6">The sequence shown here is derived from an EMBL/GenBank/DDBJ whole genome shotgun (WGS) entry which is preliminary data.</text>
</comment>
<organism evidence="6 7">
    <name type="scientific">Cinnamomum micranthum f. kanehirae</name>
    <dbReference type="NCBI Taxonomy" id="337451"/>
    <lineage>
        <taxon>Eukaryota</taxon>
        <taxon>Viridiplantae</taxon>
        <taxon>Streptophyta</taxon>
        <taxon>Embryophyta</taxon>
        <taxon>Tracheophyta</taxon>
        <taxon>Spermatophyta</taxon>
        <taxon>Magnoliopsida</taxon>
        <taxon>Magnoliidae</taxon>
        <taxon>Laurales</taxon>
        <taxon>Lauraceae</taxon>
        <taxon>Cinnamomum</taxon>
    </lineage>
</organism>
<keyword evidence="2 4" id="KW-0732">Signal</keyword>
<evidence type="ECO:0000259" key="5">
    <source>
        <dbReference type="SMART" id="SM00198"/>
    </source>
</evidence>
<dbReference type="SUPFAM" id="SSF55797">
    <property type="entry name" value="PR-1-like"/>
    <property type="match status" value="1"/>
</dbReference>
<evidence type="ECO:0000313" key="6">
    <source>
        <dbReference type="EMBL" id="RWR75253.1"/>
    </source>
</evidence>